<sequence length="172" mass="18049">MTRQFTTPASPALSPEPATLGRATQRIALRRSVALRAATGAFVLVASIAVYTCLASRLGAGQAASLTFALAALLALCAARCDAAQPAALRFAMGEISVWNRAGALLARGRVVGCAQWSGRLLVLSLESKRGQRRGTALKPHIRTRFILLAADALPPTVFRELSVLSRRAAGA</sequence>
<dbReference type="Proteomes" id="UP001430614">
    <property type="component" value="Unassembled WGS sequence"/>
</dbReference>
<evidence type="ECO:0008006" key="4">
    <source>
        <dbReference type="Google" id="ProtNLM"/>
    </source>
</evidence>
<keyword evidence="1" id="KW-1133">Transmembrane helix</keyword>
<protein>
    <recommendedName>
        <fullName evidence="4">Toxin CptA</fullName>
    </recommendedName>
</protein>
<name>A0ABS8KG46_9BURK</name>
<accession>A0ABS8KG46</accession>
<proteinExistence type="predicted"/>
<evidence type="ECO:0000256" key="1">
    <source>
        <dbReference type="SAM" id="Phobius"/>
    </source>
</evidence>
<dbReference type="RefSeq" id="WP_230562589.1">
    <property type="nucleotide sequence ID" value="NZ_JAJITC010000009.1"/>
</dbReference>
<evidence type="ECO:0000313" key="3">
    <source>
        <dbReference type="Proteomes" id="UP001430614"/>
    </source>
</evidence>
<feature type="transmembrane region" description="Helical" evidence="1">
    <location>
        <begin position="33"/>
        <end position="51"/>
    </location>
</feature>
<organism evidence="2 3">
    <name type="scientific">Paraburkholderia translucens</name>
    <dbReference type="NCBI Taxonomy" id="2886945"/>
    <lineage>
        <taxon>Bacteria</taxon>
        <taxon>Pseudomonadati</taxon>
        <taxon>Pseudomonadota</taxon>
        <taxon>Betaproteobacteria</taxon>
        <taxon>Burkholderiales</taxon>
        <taxon>Burkholderiaceae</taxon>
        <taxon>Paraburkholderia</taxon>
    </lineage>
</organism>
<keyword evidence="1" id="KW-0812">Transmembrane</keyword>
<comment type="caution">
    <text evidence="2">The sequence shown here is derived from an EMBL/GenBank/DDBJ whole genome shotgun (WGS) entry which is preliminary data.</text>
</comment>
<evidence type="ECO:0000313" key="2">
    <source>
        <dbReference type="EMBL" id="MCC8403749.1"/>
    </source>
</evidence>
<reference evidence="2 3" key="1">
    <citation type="submission" date="2021-11" db="EMBL/GenBank/DDBJ databases">
        <authorList>
            <person name="Oh E.-T."/>
            <person name="Kim S.-B."/>
        </authorList>
    </citation>
    <scope>NUCLEOTIDE SEQUENCE [LARGE SCALE GENOMIC DNA]</scope>
    <source>
        <strain evidence="2 3">MMS20-SJTN17</strain>
    </source>
</reference>
<keyword evidence="1" id="KW-0472">Membrane</keyword>
<feature type="transmembrane region" description="Helical" evidence="1">
    <location>
        <begin position="63"/>
        <end position="81"/>
    </location>
</feature>
<gene>
    <name evidence="2" type="ORF">LJ655_17940</name>
</gene>
<keyword evidence="3" id="KW-1185">Reference proteome</keyword>
<dbReference type="EMBL" id="JAJITC010000009">
    <property type="protein sequence ID" value="MCC8403749.1"/>
    <property type="molecule type" value="Genomic_DNA"/>
</dbReference>